<protein>
    <submittedName>
        <fullName evidence="2">Uncharacterized protein</fullName>
    </submittedName>
</protein>
<dbReference type="Proteomes" id="UP000242450">
    <property type="component" value="Chromosome 14"/>
</dbReference>
<evidence type="ECO:0000313" key="2">
    <source>
        <dbReference type="EMBL" id="OWK08585.1"/>
    </source>
</evidence>
<gene>
    <name evidence="2" type="ORF">Celaphus_00011010</name>
</gene>
<evidence type="ECO:0000256" key="1">
    <source>
        <dbReference type="SAM" id="MobiDB-lite"/>
    </source>
</evidence>
<organism evidence="2 3">
    <name type="scientific">Cervus elaphus hippelaphus</name>
    <name type="common">European red deer</name>
    <dbReference type="NCBI Taxonomy" id="46360"/>
    <lineage>
        <taxon>Eukaryota</taxon>
        <taxon>Metazoa</taxon>
        <taxon>Chordata</taxon>
        <taxon>Craniata</taxon>
        <taxon>Vertebrata</taxon>
        <taxon>Euteleostomi</taxon>
        <taxon>Mammalia</taxon>
        <taxon>Eutheria</taxon>
        <taxon>Laurasiatheria</taxon>
        <taxon>Artiodactyla</taxon>
        <taxon>Ruminantia</taxon>
        <taxon>Pecora</taxon>
        <taxon>Cervidae</taxon>
        <taxon>Cervinae</taxon>
        <taxon>Cervus</taxon>
    </lineage>
</organism>
<accession>A0A212CRQ8</accession>
<evidence type="ECO:0000313" key="3">
    <source>
        <dbReference type="Proteomes" id="UP000242450"/>
    </source>
</evidence>
<dbReference type="EMBL" id="MKHE01000014">
    <property type="protein sequence ID" value="OWK08585.1"/>
    <property type="molecule type" value="Genomic_DNA"/>
</dbReference>
<dbReference type="AlphaFoldDB" id="A0A212CRQ8"/>
<feature type="compositionally biased region" description="Basic residues" evidence="1">
    <location>
        <begin position="33"/>
        <end position="52"/>
    </location>
</feature>
<feature type="region of interest" description="Disordered" evidence="1">
    <location>
        <begin position="1"/>
        <end position="85"/>
    </location>
</feature>
<feature type="region of interest" description="Disordered" evidence="1">
    <location>
        <begin position="100"/>
        <end position="120"/>
    </location>
</feature>
<feature type="compositionally biased region" description="Acidic residues" evidence="1">
    <location>
        <begin position="11"/>
        <end position="27"/>
    </location>
</feature>
<comment type="caution">
    <text evidence="2">The sequence shown here is derived from an EMBL/GenBank/DDBJ whole genome shotgun (WGS) entry which is preliminary data.</text>
</comment>
<keyword evidence="3" id="KW-1185">Reference proteome</keyword>
<reference evidence="2 3" key="1">
    <citation type="journal article" date="2018" name="Mol. Genet. Genomics">
        <title>The red deer Cervus elaphus genome CerEla1.0: sequencing, annotating, genes, and chromosomes.</title>
        <authorList>
            <person name="Bana N.A."/>
            <person name="Nyiri A."/>
            <person name="Nagy J."/>
            <person name="Frank K."/>
            <person name="Nagy T."/>
            <person name="Steger V."/>
            <person name="Schiller M."/>
            <person name="Lakatos P."/>
            <person name="Sugar L."/>
            <person name="Horn P."/>
            <person name="Barta E."/>
            <person name="Orosz L."/>
        </authorList>
    </citation>
    <scope>NUCLEOTIDE SEQUENCE [LARGE SCALE GENOMIC DNA]</scope>
    <source>
        <strain evidence="2">Hungarian</strain>
    </source>
</reference>
<name>A0A212CRQ8_CEREH</name>
<proteinExistence type="predicted"/>
<sequence length="120" mass="13310">MRAVGKGSNDELSENEEDLEEKSESEGSDYSPNKKKKKKLKDKKEKKAKRKKKDDEEDDNEDGCLKESVPGSVSQGSCRDGPIALPRGRSLFLMNMNVGSNVTEPRLRKSQGHSVEKGKG</sequence>